<protein>
    <submittedName>
        <fullName evidence="1">Uncharacterized protein</fullName>
    </submittedName>
</protein>
<accession>A0ABV4JDE2</accession>
<comment type="caution">
    <text evidence="1">The sequence shown here is derived from an EMBL/GenBank/DDBJ whole genome shotgun (WGS) entry which is preliminary data.</text>
</comment>
<gene>
    <name evidence="1" type="ORF">QVM81_07625</name>
</gene>
<name>A0ABV4JDE2_9ENTR</name>
<dbReference type="RefSeq" id="WP_371196675.1">
    <property type="nucleotide sequence ID" value="NZ_JAUEHC010000013.1"/>
</dbReference>
<organism evidence="1 2">
    <name type="scientific">Enterobacter rongchengensis</name>
    <dbReference type="NCBI Taxonomy" id="3030999"/>
    <lineage>
        <taxon>Bacteria</taxon>
        <taxon>Pseudomonadati</taxon>
        <taxon>Pseudomonadota</taxon>
        <taxon>Gammaproteobacteria</taxon>
        <taxon>Enterobacterales</taxon>
        <taxon>Enterobacteriaceae</taxon>
        <taxon>Enterobacter</taxon>
    </lineage>
</organism>
<evidence type="ECO:0000313" key="1">
    <source>
        <dbReference type="EMBL" id="MEZ4051442.1"/>
    </source>
</evidence>
<dbReference type="Proteomes" id="UP001567731">
    <property type="component" value="Unassembled WGS sequence"/>
</dbReference>
<evidence type="ECO:0000313" key="2">
    <source>
        <dbReference type="Proteomes" id="UP001567731"/>
    </source>
</evidence>
<proteinExistence type="predicted"/>
<sequence>MAVLDNKDVLTTDVKLKSNAPFFSNRAASGKFQKRYLGVQFFELTFNVQFQSEHINQVQRFIAMYQHGRIFDFPMSYAGEYKGTAQGVISSVSNNLPGSRQVTLGVFAGTLEAGTLVQFQNHGKLYTVQEDVQSGGTLKLFPALMGQVQAGEQVTYRNPKGKFVLTNENFDFDIKSLSSISFKATEKI</sequence>
<keyword evidence="2" id="KW-1185">Reference proteome</keyword>
<dbReference type="EMBL" id="JAUEHC010000013">
    <property type="protein sequence ID" value="MEZ4051442.1"/>
    <property type="molecule type" value="Genomic_DNA"/>
</dbReference>
<reference evidence="1 2" key="1">
    <citation type="submission" date="2023-06" db="EMBL/GenBank/DDBJ databases">
        <title>Genome characterization of Enterobacterales and Pseudomonas spp isolates with different phenotypes to cefepime-taniborbactam.</title>
        <authorList>
            <person name="Hernandez-Garcia M."/>
            <person name="Garcia-Castillo M."/>
            <person name="Ruiz-Garbajosa P."/>
            <person name="Canton R."/>
        </authorList>
    </citation>
    <scope>NUCLEOTIDE SEQUENCE [LARGE SCALE GENOMIC DNA]</scope>
    <source>
        <strain evidence="1 2">A003</strain>
    </source>
</reference>